<dbReference type="InterPro" id="IPR044094">
    <property type="entry name" value="AtsA-like_MBL-fold"/>
</dbReference>
<dbReference type="PANTHER" id="PTHR46018">
    <property type="entry name" value="ZINC PHOSPHODIESTERASE ELAC PROTEIN 1"/>
    <property type="match status" value="1"/>
</dbReference>
<feature type="domain" description="Metallo-beta-lactamase" evidence="3">
    <location>
        <begin position="63"/>
        <end position="276"/>
    </location>
</feature>
<dbReference type="InterPro" id="IPR036866">
    <property type="entry name" value="RibonucZ/Hydroxyglut_hydro"/>
</dbReference>
<dbReference type="SUPFAM" id="SSF56281">
    <property type="entry name" value="Metallo-hydrolase/oxidoreductase"/>
    <property type="match status" value="1"/>
</dbReference>
<dbReference type="Proteomes" id="UP000066487">
    <property type="component" value="Chromosome"/>
</dbReference>
<dbReference type="Pfam" id="PF12706">
    <property type="entry name" value="Lactamase_B_2"/>
    <property type="match status" value="1"/>
</dbReference>
<evidence type="ECO:0000259" key="3">
    <source>
        <dbReference type="Pfam" id="PF12706"/>
    </source>
</evidence>
<dbReference type="InterPro" id="IPR001279">
    <property type="entry name" value="Metallo-B-lactamas"/>
</dbReference>
<dbReference type="RefSeq" id="WP_054596189.1">
    <property type="nucleotide sequence ID" value="NZ_CP012830.1"/>
</dbReference>
<evidence type="ECO:0000313" key="5">
    <source>
        <dbReference type="Proteomes" id="UP000066487"/>
    </source>
</evidence>
<sequence>MKKILRIATALGFAALSTGTFAATTSADTTHSMGIQLLGSGGPISDDARASSGEIVWIDGKSRLLIDAGGGTYLRFGQAHARLEDLHFIGISHFHTDHSADLPAILKGAYFMASGNTTALVGPDGSDSFPSMTEFFHDTFGAKTGSFAYLEGLHDGSDGLNLKVSPIINVDRHAEKASLVYQDAEVKVYAYGIPHGDVPTLAFRIEGKCGTIVISADQNGSRAGFVDFAKGADILVMPAAIDDDADATSKFLHATPTVVGKIAAAVNPKMLVLNHFMGRSLKNKDSNVAIIKRYYHGPVYAGRDLSRFEMPLPRSTQ</sequence>
<dbReference type="EMBL" id="CP012830">
    <property type="protein sequence ID" value="ALI02902.1"/>
    <property type="molecule type" value="Genomic_DNA"/>
</dbReference>
<accession>A0A0N9WI72</accession>
<evidence type="ECO:0000256" key="2">
    <source>
        <dbReference type="SAM" id="SignalP"/>
    </source>
</evidence>
<protein>
    <submittedName>
        <fullName evidence="4">Arylsulfatase</fullName>
    </submittedName>
</protein>
<reference evidence="5" key="1">
    <citation type="submission" date="2015-09" db="EMBL/GenBank/DDBJ databases">
        <title>Whole genome sequence of Pseudomonas fluorescens FW300-N2E3.</title>
        <authorList>
            <person name="Ray J."/>
            <person name="Melnyk R."/>
            <person name="Deutschbauer A."/>
        </authorList>
    </citation>
    <scope>NUCLEOTIDE SEQUENCE [LARGE SCALE GENOMIC DNA]</scope>
    <source>
        <strain evidence="5">FW300-N2E3</strain>
    </source>
</reference>
<dbReference type="PANTHER" id="PTHR46018:SF2">
    <property type="entry name" value="ZINC PHOSPHODIESTERASE ELAC PROTEIN 1"/>
    <property type="match status" value="1"/>
</dbReference>
<organism evidence="4 5">
    <name type="scientific">Pseudomonas fluorescens</name>
    <dbReference type="NCBI Taxonomy" id="294"/>
    <lineage>
        <taxon>Bacteria</taxon>
        <taxon>Pseudomonadati</taxon>
        <taxon>Pseudomonadota</taxon>
        <taxon>Gammaproteobacteria</taxon>
        <taxon>Pseudomonadales</taxon>
        <taxon>Pseudomonadaceae</taxon>
        <taxon>Pseudomonas</taxon>
    </lineage>
</organism>
<evidence type="ECO:0000256" key="1">
    <source>
        <dbReference type="ARBA" id="ARBA00022801"/>
    </source>
</evidence>
<feature type="signal peptide" evidence="2">
    <location>
        <begin position="1"/>
        <end position="22"/>
    </location>
</feature>
<dbReference type="CDD" id="cd07719">
    <property type="entry name" value="arylsulfatase_AtsA-like_MBL-fold"/>
    <property type="match status" value="1"/>
</dbReference>
<reference evidence="4 5" key="2">
    <citation type="journal article" date="2018" name="Nature">
        <title>Mutant phenotypes for thousands of bacterial genes of unknown function.</title>
        <authorList>
            <person name="Price M.N."/>
            <person name="Wetmore K.M."/>
            <person name="Waters R.J."/>
            <person name="Callaghan M."/>
            <person name="Ray J."/>
            <person name="Liu H."/>
            <person name="Kuehl J.V."/>
            <person name="Melnyk R.A."/>
            <person name="Lamson J.S."/>
            <person name="Suh Y."/>
            <person name="Carlson H.K."/>
            <person name="Esquivel Z."/>
            <person name="Sadeeshkumar H."/>
            <person name="Chakraborty R."/>
            <person name="Zane G.M."/>
            <person name="Rubin B.E."/>
            <person name="Wall J.D."/>
            <person name="Visel A."/>
            <person name="Bristow J."/>
            <person name="Blow M.J."/>
            <person name="Arkin A.P."/>
            <person name="Deutschbauer A.M."/>
        </authorList>
    </citation>
    <scope>NUCLEOTIDE SEQUENCE [LARGE SCALE GENOMIC DNA]</scope>
    <source>
        <strain evidence="4 5">FW300-N2E3</strain>
    </source>
</reference>
<keyword evidence="2" id="KW-0732">Signal</keyword>
<name>A0A0N9WI72_PSEFL</name>
<evidence type="ECO:0000313" key="4">
    <source>
        <dbReference type="EMBL" id="ALI02902.1"/>
    </source>
</evidence>
<feature type="chain" id="PRO_5006040259" evidence="2">
    <location>
        <begin position="23"/>
        <end position="317"/>
    </location>
</feature>
<gene>
    <name evidence="4" type="ORF">AO353_18125</name>
</gene>
<dbReference type="GO" id="GO:0042781">
    <property type="term" value="F:3'-tRNA processing endoribonuclease activity"/>
    <property type="evidence" value="ECO:0007669"/>
    <property type="project" value="TreeGrafter"/>
</dbReference>
<proteinExistence type="predicted"/>
<dbReference type="Gene3D" id="3.60.15.10">
    <property type="entry name" value="Ribonuclease Z/Hydroxyacylglutathione hydrolase-like"/>
    <property type="match status" value="1"/>
</dbReference>
<keyword evidence="1" id="KW-0378">Hydrolase</keyword>
<dbReference type="AlphaFoldDB" id="A0A0N9WI72"/>
<dbReference type="OrthoDB" id="9803916at2"/>